<comment type="similarity">
    <text evidence="1 7">Belongs to the peptidase M3 family.</text>
</comment>
<reference evidence="11" key="1">
    <citation type="journal article" date="2019" name="Int. J. Syst. Evol. Microbiol.">
        <title>The Global Catalogue of Microorganisms (GCM) 10K type strain sequencing project: providing services to taxonomists for standard genome sequencing and annotation.</title>
        <authorList>
            <consortium name="The Broad Institute Genomics Platform"/>
            <consortium name="The Broad Institute Genome Sequencing Center for Infectious Disease"/>
            <person name="Wu L."/>
            <person name="Ma J."/>
        </authorList>
    </citation>
    <scope>NUCLEOTIDE SEQUENCE [LARGE SCALE GENOMIC DNA]</scope>
    <source>
        <strain evidence="11">CCUG 55491</strain>
    </source>
</reference>
<dbReference type="InterPro" id="IPR024079">
    <property type="entry name" value="MetalloPept_cat_dom_sf"/>
</dbReference>
<feature type="chain" id="PRO_5045811196" evidence="8">
    <location>
        <begin position="23"/>
        <end position="744"/>
    </location>
</feature>
<keyword evidence="4 7" id="KW-0378">Hydrolase</keyword>
<dbReference type="InterPro" id="IPR024077">
    <property type="entry name" value="Neurolysin/TOP_dom2"/>
</dbReference>
<evidence type="ECO:0000313" key="10">
    <source>
        <dbReference type="EMBL" id="MFD0738377.1"/>
    </source>
</evidence>
<feature type="signal peptide" evidence="8">
    <location>
        <begin position="1"/>
        <end position="22"/>
    </location>
</feature>
<accession>A0ABW2YPH6</accession>
<evidence type="ECO:0000259" key="9">
    <source>
        <dbReference type="Pfam" id="PF01432"/>
    </source>
</evidence>
<keyword evidence="6 7" id="KW-0482">Metalloprotease</keyword>
<comment type="cofactor">
    <cofactor evidence="7">
        <name>Zn(2+)</name>
        <dbReference type="ChEBI" id="CHEBI:29105"/>
    </cofactor>
    <text evidence="7">Binds 1 zinc ion.</text>
</comment>
<protein>
    <submittedName>
        <fullName evidence="10">M3 family metallopeptidase</fullName>
    </submittedName>
</protein>
<dbReference type="InterPro" id="IPR045090">
    <property type="entry name" value="Pept_M3A_M3B"/>
</dbReference>
<evidence type="ECO:0000256" key="5">
    <source>
        <dbReference type="ARBA" id="ARBA00022833"/>
    </source>
</evidence>
<dbReference type="PANTHER" id="PTHR43660:SF1">
    <property type="entry name" value="DIPEPTIDYL CARBOXYPEPTIDASE"/>
    <property type="match status" value="1"/>
</dbReference>
<dbReference type="Proteomes" id="UP001597090">
    <property type="component" value="Unassembled WGS sequence"/>
</dbReference>
<gene>
    <name evidence="10" type="ORF">ACFQZQ_03635</name>
</gene>
<proteinExistence type="inferred from homology"/>
<keyword evidence="3 7" id="KW-0479">Metal-binding</keyword>
<keyword evidence="2 7" id="KW-0645">Protease</keyword>
<keyword evidence="8" id="KW-0732">Signal</keyword>
<name>A0ABW2YPH6_9GAMM</name>
<dbReference type="EMBL" id="JBHTIH010000002">
    <property type="protein sequence ID" value="MFD0738377.1"/>
    <property type="molecule type" value="Genomic_DNA"/>
</dbReference>
<dbReference type="Gene3D" id="1.10.1370.40">
    <property type="match status" value="1"/>
</dbReference>
<evidence type="ECO:0000256" key="8">
    <source>
        <dbReference type="SAM" id="SignalP"/>
    </source>
</evidence>
<feature type="domain" description="Peptidase M3A/M3B catalytic" evidence="9">
    <location>
        <begin position="270"/>
        <end position="722"/>
    </location>
</feature>
<evidence type="ECO:0000256" key="2">
    <source>
        <dbReference type="ARBA" id="ARBA00022670"/>
    </source>
</evidence>
<evidence type="ECO:0000256" key="4">
    <source>
        <dbReference type="ARBA" id="ARBA00022801"/>
    </source>
</evidence>
<evidence type="ECO:0000256" key="1">
    <source>
        <dbReference type="ARBA" id="ARBA00006040"/>
    </source>
</evidence>
<keyword evidence="5 7" id="KW-0862">Zinc</keyword>
<dbReference type="InterPro" id="IPR034005">
    <property type="entry name" value="M3A_DCP"/>
</dbReference>
<evidence type="ECO:0000256" key="6">
    <source>
        <dbReference type="ARBA" id="ARBA00023049"/>
    </source>
</evidence>
<dbReference type="PANTHER" id="PTHR43660">
    <property type="entry name" value="DIPEPTIDYL CARBOXYPEPTIDASE"/>
    <property type="match status" value="1"/>
</dbReference>
<sequence>MKHPLALALAVAIAATATPALAQSAETKTADSKADAAAVNAANPFYTQSTLPLQYPPFDKITDAHFAPAFDRGMAEQLKEIDAIANNKAKPTFDNTIVPLEKSGRTLSRAASVFFNLVGADTNDAREKIQADYAAKLSAHSDAISLNPKLYARVKALYDQRAKLGLDAEGVRLVERYHTQFVRSGANLSDADKTKLKAMNAELATLATKFSQNVLAEVNASAIVVDSRAELAGLSDEQIAAAAEAAKARKLEGKYVIALLNTTGQPAEAQLENRALREKLHKASVARGARGNEFDNTAIVAKVTKLRAERAKMMGYPSHAAYVLEDETAKTPEAVNAMLAQLAPAAVANAKREAADLQAMIDKEQAAKKQPSFKLEPWDWAYYTEKVRADKYNFDESQLKPYFEMKNVLENGVFYAAGQLYGLKFKQRTDLPVYHPDVTVYDVFNEDGSQLAIFVADMYARESKRGGAWMNSYVDQNKLFGTLPVVANHLNIPKPSAGKPTLLTWDEVTTMFHEFGHALHGMFSDVKYPYFSGTSVPRDFVEYPSQVNEMWADWPSVLANYAKHYQTGAPMPKELLDKVLASAKFNQGFATTEYLGAAMLDQQWHQASAEQLPDAAGVMAFEAAALKKAGVDYAAVPPRYKTPYFSHIMGGYSAGYYAYIWSEVLDANTVQWIKGHGGLTRENGDHFRATLLSQGGSQDALKLFGDFAGHAPKIEPLLEKRGLVPTVADDSKAPDAAAPAAGTK</sequence>
<keyword evidence="11" id="KW-1185">Reference proteome</keyword>
<dbReference type="Pfam" id="PF01432">
    <property type="entry name" value="Peptidase_M3"/>
    <property type="match status" value="1"/>
</dbReference>
<evidence type="ECO:0000313" key="11">
    <source>
        <dbReference type="Proteomes" id="UP001597090"/>
    </source>
</evidence>
<dbReference type="Gene3D" id="1.10.1370.10">
    <property type="entry name" value="Neurolysin, domain 3"/>
    <property type="match status" value="1"/>
</dbReference>
<dbReference type="CDD" id="cd06456">
    <property type="entry name" value="M3A_DCP"/>
    <property type="match status" value="1"/>
</dbReference>
<dbReference type="RefSeq" id="WP_386811303.1">
    <property type="nucleotide sequence ID" value="NZ_JBHTIH010000002.1"/>
</dbReference>
<dbReference type="Gene3D" id="3.40.390.10">
    <property type="entry name" value="Collagenase (Catalytic Domain)"/>
    <property type="match status" value="1"/>
</dbReference>
<dbReference type="InterPro" id="IPR001567">
    <property type="entry name" value="Pept_M3A_M3B_dom"/>
</dbReference>
<evidence type="ECO:0000256" key="7">
    <source>
        <dbReference type="RuleBase" id="RU003435"/>
    </source>
</evidence>
<comment type="caution">
    <text evidence="10">The sequence shown here is derived from an EMBL/GenBank/DDBJ whole genome shotgun (WGS) entry which is preliminary data.</text>
</comment>
<dbReference type="SUPFAM" id="SSF55486">
    <property type="entry name" value="Metalloproteases ('zincins'), catalytic domain"/>
    <property type="match status" value="1"/>
</dbReference>
<evidence type="ECO:0000256" key="3">
    <source>
        <dbReference type="ARBA" id="ARBA00022723"/>
    </source>
</evidence>
<organism evidence="10 11">
    <name type="scientific">Lysobacter koreensis</name>
    <dbReference type="NCBI Taxonomy" id="266122"/>
    <lineage>
        <taxon>Bacteria</taxon>
        <taxon>Pseudomonadati</taxon>
        <taxon>Pseudomonadota</taxon>
        <taxon>Gammaproteobacteria</taxon>
        <taxon>Lysobacterales</taxon>
        <taxon>Lysobacteraceae</taxon>
        <taxon>Lysobacter</taxon>
    </lineage>
</organism>